<keyword evidence="4" id="KW-0436">Ligase</keyword>
<dbReference type="InterPro" id="IPR020845">
    <property type="entry name" value="AMP-binding_CS"/>
</dbReference>
<dbReference type="Pfam" id="PF00501">
    <property type="entry name" value="AMP-binding"/>
    <property type="match status" value="1"/>
</dbReference>
<sequence>MEKKLLQETEIISLPGLFRARLELTPNDVAYRQYDVASQKWTQSSWQEMANEISRWQAAFNKDNLQPGDKVAIMVKNCREWVVFDQAALGLGLITVPLYVDDRPDNVAYIISHAEIKLLFVQDKPQWKRLIKSEVDLGGLQRIISLKRISEDDEPDDSRLESLSEWQFGLTGELQTKESAIDELATIVYTSGTTGRPKGVMLSHRNILSNAFALSQCTDWKSDERFLSFLPLSHMLERTAGYFLPIILGSEVIYARSVALLADDLLNQKPTTLVSVPRIYERVYGKIQDGLKQKSAFAKFLFNAAVSVGWRKFLRDQGRAGWHPTLIFWPMLNKLVASKVLDKLGGELRVAVCGGAALSEEVSKLFVGLGLPLVQGYGLTEASPVIMVNRIEDNIPASIGTALPGIDVRVGENDELQSYAASNMLGYWKNEEATKDNYTEDGWLKTGDKARIDENGHAYITGRLKDIMVLANGEKIPPNDMEMAIALDALFDQVMIVGEGRAFLSAVLVLDRVAWTELAVNLSIHPDSPDAFTQRNVEKAIIKRVSDRLKDFPGYAKIRRVHVTLEPWTVDDGLITPTLKIKRAKVLEKFSAEIDMLYQGHK</sequence>
<accession>A0A3B0WXP8</accession>
<dbReference type="AlphaFoldDB" id="A0A3B0WXP8"/>
<evidence type="ECO:0000313" key="4">
    <source>
        <dbReference type="EMBL" id="VAW60785.1"/>
    </source>
</evidence>
<dbReference type="PANTHER" id="PTHR43272">
    <property type="entry name" value="LONG-CHAIN-FATTY-ACID--COA LIGASE"/>
    <property type="match status" value="1"/>
</dbReference>
<organism evidence="4">
    <name type="scientific">hydrothermal vent metagenome</name>
    <dbReference type="NCBI Taxonomy" id="652676"/>
    <lineage>
        <taxon>unclassified sequences</taxon>
        <taxon>metagenomes</taxon>
        <taxon>ecological metagenomes</taxon>
    </lineage>
</organism>
<dbReference type="InterPro" id="IPR020459">
    <property type="entry name" value="AMP-binding"/>
</dbReference>
<dbReference type="GO" id="GO:0004467">
    <property type="term" value="F:long-chain fatty acid-CoA ligase activity"/>
    <property type="evidence" value="ECO:0007669"/>
    <property type="project" value="UniProtKB-EC"/>
</dbReference>
<gene>
    <name evidence="4" type="ORF">MNBD_GAMMA09-1527</name>
</gene>
<dbReference type="InterPro" id="IPR042099">
    <property type="entry name" value="ANL_N_sf"/>
</dbReference>
<keyword evidence="1" id="KW-0547">Nucleotide-binding</keyword>
<protein>
    <submittedName>
        <fullName evidence="4">Long-chain-fatty-acid--CoA ligase</fullName>
        <ecNumber evidence="4">6.2.1.3</ecNumber>
    </submittedName>
</protein>
<dbReference type="PROSITE" id="PS00455">
    <property type="entry name" value="AMP_BINDING"/>
    <property type="match status" value="1"/>
</dbReference>
<reference evidence="4" key="1">
    <citation type="submission" date="2018-06" db="EMBL/GenBank/DDBJ databases">
        <authorList>
            <person name="Zhirakovskaya E."/>
        </authorList>
    </citation>
    <scope>NUCLEOTIDE SEQUENCE</scope>
</reference>
<dbReference type="PRINTS" id="PR00154">
    <property type="entry name" value="AMPBINDING"/>
</dbReference>
<dbReference type="Pfam" id="PF23562">
    <property type="entry name" value="AMP-binding_C_3"/>
    <property type="match status" value="1"/>
</dbReference>
<dbReference type="GO" id="GO:0016020">
    <property type="term" value="C:membrane"/>
    <property type="evidence" value="ECO:0007669"/>
    <property type="project" value="TreeGrafter"/>
</dbReference>
<evidence type="ECO:0000256" key="2">
    <source>
        <dbReference type="ARBA" id="ARBA00022840"/>
    </source>
</evidence>
<dbReference type="EMBL" id="UOFI01000005">
    <property type="protein sequence ID" value="VAW60785.1"/>
    <property type="molecule type" value="Genomic_DNA"/>
</dbReference>
<dbReference type="CDD" id="cd05907">
    <property type="entry name" value="VL_LC_FACS_like"/>
    <property type="match status" value="1"/>
</dbReference>
<dbReference type="InterPro" id="IPR000873">
    <property type="entry name" value="AMP-dep_synth/lig_dom"/>
</dbReference>
<dbReference type="SUPFAM" id="SSF56801">
    <property type="entry name" value="Acetyl-CoA synthetase-like"/>
    <property type="match status" value="1"/>
</dbReference>
<dbReference type="GO" id="GO:0005524">
    <property type="term" value="F:ATP binding"/>
    <property type="evidence" value="ECO:0007669"/>
    <property type="project" value="UniProtKB-KW"/>
</dbReference>
<dbReference type="EC" id="6.2.1.3" evidence="4"/>
<keyword evidence="2" id="KW-0067">ATP-binding</keyword>
<feature type="domain" description="AMP-dependent synthetase/ligase" evidence="3">
    <location>
        <begin position="19"/>
        <end position="417"/>
    </location>
</feature>
<dbReference type="Gene3D" id="3.40.50.12780">
    <property type="entry name" value="N-terminal domain of ligase-like"/>
    <property type="match status" value="1"/>
</dbReference>
<evidence type="ECO:0000256" key="1">
    <source>
        <dbReference type="ARBA" id="ARBA00022741"/>
    </source>
</evidence>
<name>A0A3B0WXP8_9ZZZZ</name>
<evidence type="ECO:0000259" key="3">
    <source>
        <dbReference type="Pfam" id="PF00501"/>
    </source>
</evidence>
<proteinExistence type="predicted"/>
<dbReference type="PANTHER" id="PTHR43272:SF33">
    <property type="entry name" value="AMP-BINDING DOMAIN-CONTAINING PROTEIN-RELATED"/>
    <property type="match status" value="1"/>
</dbReference>